<protein>
    <submittedName>
        <fullName evidence="1">Uncharacterized protein</fullName>
    </submittedName>
</protein>
<name>A0AAV1TZ36_9STRA</name>
<dbReference type="AlphaFoldDB" id="A0AAV1TZ36"/>
<evidence type="ECO:0000313" key="2">
    <source>
        <dbReference type="Proteomes" id="UP001162060"/>
    </source>
</evidence>
<reference evidence="1" key="1">
    <citation type="submission" date="2024-01" db="EMBL/GenBank/DDBJ databases">
        <authorList>
            <person name="Webb A."/>
        </authorList>
    </citation>
    <scope>NUCLEOTIDE SEQUENCE</scope>
    <source>
        <strain evidence="1">Pm1</strain>
    </source>
</reference>
<proteinExistence type="predicted"/>
<sequence>MSKNLLSVPQINKVGRFQVVFDGSKMQATHKNSPQVVAIADLVDGLYWLRTSQRSANAATHNGDIDLHPRMGHAPLVVLRKIVDSHRFSTSIGNRDRSNPNRLFSLVFTT</sequence>
<gene>
    <name evidence="1" type="ORF">PM001_LOCUS11610</name>
</gene>
<evidence type="ECO:0000313" key="1">
    <source>
        <dbReference type="EMBL" id="CAK7926460.1"/>
    </source>
</evidence>
<accession>A0AAV1TZ36</accession>
<organism evidence="1 2">
    <name type="scientific">Peronospora matthiolae</name>
    <dbReference type="NCBI Taxonomy" id="2874970"/>
    <lineage>
        <taxon>Eukaryota</taxon>
        <taxon>Sar</taxon>
        <taxon>Stramenopiles</taxon>
        <taxon>Oomycota</taxon>
        <taxon>Peronosporomycetes</taxon>
        <taxon>Peronosporales</taxon>
        <taxon>Peronosporaceae</taxon>
        <taxon>Peronospora</taxon>
    </lineage>
</organism>
<comment type="caution">
    <text evidence="1">The sequence shown here is derived from an EMBL/GenBank/DDBJ whole genome shotgun (WGS) entry which is preliminary data.</text>
</comment>
<dbReference type="Proteomes" id="UP001162060">
    <property type="component" value="Unassembled WGS sequence"/>
</dbReference>
<dbReference type="EMBL" id="CAKLBY020000100">
    <property type="protein sequence ID" value="CAK7926460.1"/>
    <property type="molecule type" value="Genomic_DNA"/>
</dbReference>